<dbReference type="InterPro" id="IPR007767">
    <property type="entry name" value="DUF684"/>
</dbReference>
<protein>
    <submittedName>
        <fullName evidence="1">DUF3365 domain-containing protein</fullName>
    </submittedName>
</protein>
<organism evidence="1 2">
    <name type="scientific">Caenorhabditis elegans</name>
    <dbReference type="NCBI Taxonomy" id="6239"/>
    <lineage>
        <taxon>Eukaryota</taxon>
        <taxon>Metazoa</taxon>
        <taxon>Ecdysozoa</taxon>
        <taxon>Nematoda</taxon>
        <taxon>Chromadorea</taxon>
        <taxon>Rhabditida</taxon>
        <taxon>Rhabditina</taxon>
        <taxon>Rhabditomorpha</taxon>
        <taxon>Rhabditoidea</taxon>
        <taxon>Rhabditidae</taxon>
        <taxon>Peloderinae</taxon>
        <taxon>Caenorhabditis</taxon>
    </lineage>
</organism>
<accession>A0A486WWI2</accession>
<evidence type="ECO:0000313" key="2">
    <source>
        <dbReference type="Proteomes" id="UP000001940"/>
    </source>
</evidence>
<dbReference type="AGR" id="WB:WBGene00021196"/>
<keyword evidence="2" id="KW-1185">Reference proteome</keyword>
<reference evidence="1 2" key="1">
    <citation type="journal article" date="1998" name="Science">
        <title>Genome sequence of the nematode C. elegans: a platform for investigating biology.</title>
        <authorList>
            <consortium name="The C. elegans sequencing consortium"/>
            <person name="Sulson J.E."/>
            <person name="Waterston R."/>
        </authorList>
    </citation>
    <scope>NUCLEOTIDE SEQUENCE [LARGE SCALE GENOMIC DNA]</scope>
    <source>
        <strain evidence="1 2">Bristol N2</strain>
    </source>
</reference>
<dbReference type="OrthoDB" id="5861420at2759"/>
<evidence type="ECO:0000313" key="1">
    <source>
        <dbReference type="EMBL" id="VGM69530.1"/>
    </source>
</evidence>
<dbReference type="EMBL" id="BX284604">
    <property type="protein sequence ID" value="VGM69530.1"/>
    <property type="molecule type" value="Genomic_DNA"/>
</dbReference>
<proteinExistence type="predicted"/>
<dbReference type="PANTHER" id="PTHR31464:SF4">
    <property type="entry name" value="DUF4242 DOMAIN-CONTAINING PROTEIN-RELATED"/>
    <property type="match status" value="1"/>
</dbReference>
<dbReference type="AlphaFoldDB" id="A0A486WWI2"/>
<dbReference type="ExpressionAtlas" id="A0A486WWI2">
    <property type="expression patterns" value="baseline"/>
</dbReference>
<dbReference type="PANTHER" id="PTHR31464">
    <property type="entry name" value="PROTEIN CBG01266"/>
    <property type="match status" value="1"/>
</dbReference>
<dbReference type="SMR" id="A0A486WWI2"/>
<gene>
    <name evidence="1" type="ORF">CELE_Y17G9A.3</name>
    <name evidence="1 3" type="ORF">Y17G9A.3</name>
</gene>
<evidence type="ECO:0000313" key="3">
    <source>
        <dbReference type="WormBase" id="Y17G9A.3b"/>
    </source>
</evidence>
<dbReference type="Proteomes" id="UP000001940">
    <property type="component" value="Chromosome IV"/>
</dbReference>
<name>A0A486WWI2_CAEEL</name>
<dbReference type="WormBase" id="Y17G9A.3b">
    <property type="protein sequence ID" value="CE53033"/>
    <property type="gene ID" value="WBGene00021196"/>
</dbReference>
<sequence length="164" mass="18778">MQKNRPLKDFTSSNQGLVLILVGLWLFALSSFGLTFFSLQRIASVESSKLPLKLKYIWPKNVKKIVDYVIENDMHVTNDDRAVLIKTELMRFDTTQPDGLENLIKNIEDARFIGLIEKNRAVSIRSANSFGRARGPGWWNKCLEVYPDTKKLTGKQFILIVGFK</sequence>